<evidence type="ECO:0000313" key="1">
    <source>
        <dbReference type="EMBL" id="SVB08492.1"/>
    </source>
</evidence>
<reference evidence="1" key="1">
    <citation type="submission" date="2018-05" db="EMBL/GenBank/DDBJ databases">
        <authorList>
            <person name="Lanie J.A."/>
            <person name="Ng W.-L."/>
            <person name="Kazmierczak K.M."/>
            <person name="Andrzejewski T.M."/>
            <person name="Davidsen T.M."/>
            <person name="Wayne K.J."/>
            <person name="Tettelin H."/>
            <person name="Glass J.I."/>
            <person name="Rusch D."/>
            <person name="Podicherti R."/>
            <person name="Tsui H.-C.T."/>
            <person name="Winkler M.E."/>
        </authorList>
    </citation>
    <scope>NUCLEOTIDE SEQUENCE</scope>
</reference>
<gene>
    <name evidence="1" type="ORF">METZ01_LOCUS161346</name>
</gene>
<name>A0A382B5D9_9ZZZZ</name>
<sequence length="194" mass="22084">MKFKRQLTTLLLISLSWSQSPMVERYKNMLNPARNVPVKPMLVSYDPQGRNVRPGTGEAELLDSCGSVGMEYAQQRSVKTQAPIRIKVDDFYGIHKDSDGYHLEISDKQQTIIKLEGTIYQKEGYHRVTWKSDKTYLWSNGMVTDEFKVVNPASYSKNGKVYTMFGPLPEMKGSSVLITATYGPYTDSIIIHLY</sequence>
<organism evidence="1">
    <name type="scientific">marine metagenome</name>
    <dbReference type="NCBI Taxonomy" id="408172"/>
    <lineage>
        <taxon>unclassified sequences</taxon>
        <taxon>metagenomes</taxon>
        <taxon>ecological metagenomes</taxon>
    </lineage>
</organism>
<dbReference type="AlphaFoldDB" id="A0A382B5D9"/>
<dbReference type="EMBL" id="UINC01028100">
    <property type="protein sequence ID" value="SVB08492.1"/>
    <property type="molecule type" value="Genomic_DNA"/>
</dbReference>
<protein>
    <submittedName>
        <fullName evidence="1">Uncharacterized protein</fullName>
    </submittedName>
</protein>
<proteinExistence type="predicted"/>
<accession>A0A382B5D9</accession>